<dbReference type="Pfam" id="PF13641">
    <property type="entry name" value="Glyco_tranf_2_3"/>
    <property type="match status" value="1"/>
</dbReference>
<name>A0A1H9WSL9_9MICO</name>
<proteinExistence type="predicted"/>
<gene>
    <name evidence="6" type="ORF">SAMN05216199_3138</name>
</gene>
<evidence type="ECO:0000256" key="5">
    <source>
        <dbReference type="ARBA" id="ARBA00023136"/>
    </source>
</evidence>
<dbReference type="GO" id="GO:0016757">
    <property type="term" value="F:glycosyltransferase activity"/>
    <property type="evidence" value="ECO:0007669"/>
    <property type="project" value="UniProtKB-KW"/>
</dbReference>
<evidence type="ECO:0000256" key="4">
    <source>
        <dbReference type="ARBA" id="ARBA00022679"/>
    </source>
</evidence>
<evidence type="ECO:0000313" key="6">
    <source>
        <dbReference type="EMBL" id="SES36383.1"/>
    </source>
</evidence>
<protein>
    <submittedName>
        <fullName evidence="6">Glycosyltransferase like family 2</fullName>
    </submittedName>
</protein>
<comment type="subcellular location">
    <subcellularLocation>
        <location evidence="1">Cell membrane</location>
    </subcellularLocation>
</comment>
<dbReference type="GO" id="GO:0005886">
    <property type="term" value="C:plasma membrane"/>
    <property type="evidence" value="ECO:0007669"/>
    <property type="project" value="UniProtKB-SubCell"/>
</dbReference>
<dbReference type="PANTHER" id="PTHR43646:SF2">
    <property type="entry name" value="GLYCOSYLTRANSFERASE 2-LIKE DOMAIN-CONTAINING PROTEIN"/>
    <property type="match status" value="1"/>
</dbReference>
<keyword evidence="2" id="KW-1003">Cell membrane</keyword>
<evidence type="ECO:0000256" key="3">
    <source>
        <dbReference type="ARBA" id="ARBA00022676"/>
    </source>
</evidence>
<evidence type="ECO:0000256" key="2">
    <source>
        <dbReference type="ARBA" id="ARBA00022475"/>
    </source>
</evidence>
<accession>A0A1H9WSL9</accession>
<keyword evidence="3" id="KW-0328">Glycosyltransferase</keyword>
<evidence type="ECO:0000256" key="1">
    <source>
        <dbReference type="ARBA" id="ARBA00004236"/>
    </source>
</evidence>
<keyword evidence="7" id="KW-1185">Reference proteome</keyword>
<dbReference type="Gene3D" id="3.90.550.10">
    <property type="entry name" value="Spore Coat Polysaccharide Biosynthesis Protein SpsA, Chain A"/>
    <property type="match status" value="1"/>
</dbReference>
<dbReference type="STRING" id="587636.SAMN05216199_3138"/>
<dbReference type="Proteomes" id="UP000199019">
    <property type="component" value="Unassembled WGS sequence"/>
</dbReference>
<dbReference type="EMBL" id="FOHB01000005">
    <property type="protein sequence ID" value="SES36383.1"/>
    <property type="molecule type" value="Genomic_DNA"/>
</dbReference>
<dbReference type="OrthoDB" id="9777873at2"/>
<keyword evidence="4 6" id="KW-0808">Transferase</keyword>
<reference evidence="7" key="1">
    <citation type="submission" date="2016-10" db="EMBL/GenBank/DDBJ databases">
        <authorList>
            <person name="Varghese N."/>
            <person name="Submissions S."/>
        </authorList>
    </citation>
    <scope>NUCLEOTIDE SEQUENCE [LARGE SCALE GENOMIC DNA]</scope>
    <source>
        <strain evidence="7">CGMCC 1.6963</strain>
    </source>
</reference>
<evidence type="ECO:0000313" key="7">
    <source>
        <dbReference type="Proteomes" id="UP000199019"/>
    </source>
</evidence>
<dbReference type="InterPro" id="IPR029044">
    <property type="entry name" value="Nucleotide-diphossugar_trans"/>
</dbReference>
<organism evidence="6 7">
    <name type="scientific">Pedococcus cremeus</name>
    <dbReference type="NCBI Taxonomy" id="587636"/>
    <lineage>
        <taxon>Bacteria</taxon>
        <taxon>Bacillati</taxon>
        <taxon>Actinomycetota</taxon>
        <taxon>Actinomycetes</taxon>
        <taxon>Micrococcales</taxon>
        <taxon>Intrasporangiaceae</taxon>
        <taxon>Pedococcus</taxon>
    </lineage>
</organism>
<dbReference type="AlphaFoldDB" id="A0A1H9WSL9"/>
<dbReference type="RefSeq" id="WP_091759981.1">
    <property type="nucleotide sequence ID" value="NZ_FOHB01000005.1"/>
</dbReference>
<dbReference type="PANTHER" id="PTHR43646">
    <property type="entry name" value="GLYCOSYLTRANSFERASE"/>
    <property type="match status" value="1"/>
</dbReference>
<keyword evidence="5" id="KW-0472">Membrane</keyword>
<sequence>MTDVLVAVPARDEEQRVVSCLDSVAVALRRARAHGPVERAAVAVAVHRSTDRTAEVVTDALAAWPDLETFCHADDDSTTVGAVRSRLVADACEALDLAPAPHRWLFSTDADSVVPGSWVTQLLAHADAAAAHGVAGMVDLEGWPAHPAALAAYERIMAGGMEAGVHDRRDGGENGSGNGSAHRHVYGANLAVRLDAYAACGGFPAVPHGEDHGLVGRLRATGHRVVAVREPAVLTSARMPGRARHGLGDLLERLATQCACCAG</sequence>
<dbReference type="SUPFAM" id="SSF53448">
    <property type="entry name" value="Nucleotide-diphospho-sugar transferases"/>
    <property type="match status" value="1"/>
</dbReference>